<dbReference type="Proteomes" id="UP000002512">
    <property type="component" value="Chromosome"/>
</dbReference>
<protein>
    <submittedName>
        <fullName evidence="1">Uncharacterized protein</fullName>
    </submittedName>
</protein>
<gene>
    <name evidence="1" type="ordered locus">SMU_1000</name>
</gene>
<sequence length="41" mass="4939">MNQKMEINSMTSEKEKMLAGHFHNEANFAVIFKYSLFYNFF</sequence>
<accession>Q8DUD5</accession>
<dbReference type="AlphaFoldDB" id="Q8DUD5"/>
<evidence type="ECO:0000313" key="1">
    <source>
        <dbReference type="EMBL" id="AAN58701.1"/>
    </source>
</evidence>
<dbReference type="STRING" id="210007.SMU_1000"/>
<evidence type="ECO:0000313" key="2">
    <source>
        <dbReference type="Proteomes" id="UP000002512"/>
    </source>
</evidence>
<dbReference type="PATRIC" id="fig|210007.7.peg.893"/>
<reference evidence="1 2" key="1">
    <citation type="journal article" date="2002" name="Proc. Natl. Acad. Sci. U.S.A.">
        <title>Genome sequence of Streptococcus mutans UA159, a cariogenic dental pathogen.</title>
        <authorList>
            <person name="Ajdic D."/>
            <person name="McShan W.M."/>
            <person name="McLaughlin R.E."/>
            <person name="Savic G."/>
            <person name="Chang J."/>
            <person name="Carson M.B."/>
            <person name="Primeaux C."/>
            <person name="Tian R."/>
            <person name="Kenton S."/>
            <person name="Jia H."/>
            <person name="Lin S."/>
            <person name="Qian Y."/>
            <person name="Li S."/>
            <person name="Zhu H."/>
            <person name="Najar F."/>
            <person name="Lai H."/>
            <person name="White J."/>
            <person name="Roe B.A."/>
            <person name="Ferretti J.J."/>
        </authorList>
    </citation>
    <scope>NUCLEOTIDE SEQUENCE [LARGE SCALE GENOMIC DNA]</scope>
    <source>
        <strain evidence="2">ATCC 700610 / UA159</strain>
    </source>
</reference>
<keyword evidence="2" id="KW-1185">Reference proteome</keyword>
<organism evidence="1 2">
    <name type="scientific">Streptococcus mutans serotype c (strain ATCC 700610 / UA159)</name>
    <dbReference type="NCBI Taxonomy" id="210007"/>
    <lineage>
        <taxon>Bacteria</taxon>
        <taxon>Bacillati</taxon>
        <taxon>Bacillota</taxon>
        <taxon>Bacilli</taxon>
        <taxon>Lactobacillales</taxon>
        <taxon>Streptococcaceae</taxon>
        <taxon>Streptococcus</taxon>
    </lineage>
</organism>
<dbReference type="HOGENOM" id="CLU_3349258_0_0_9"/>
<proteinExistence type="predicted"/>
<name>Q8DUD5_STRMU</name>
<dbReference type="EMBL" id="AE014133">
    <property type="protein sequence ID" value="AAN58701.1"/>
    <property type="molecule type" value="Genomic_DNA"/>
</dbReference>
<dbReference type="KEGG" id="smu:SMU_1000"/>